<comment type="caution">
    <text evidence="3">The sequence shown here is derived from an EMBL/GenBank/DDBJ whole genome shotgun (WGS) entry which is preliminary data.</text>
</comment>
<accession>A0A9P7H298</accession>
<dbReference type="AlphaFoldDB" id="A0A9P7H298"/>
<evidence type="ECO:0008006" key="5">
    <source>
        <dbReference type="Google" id="ProtNLM"/>
    </source>
</evidence>
<dbReference type="Gene3D" id="3.40.50.150">
    <property type="entry name" value="Vaccinia Virus protein VP39"/>
    <property type="match status" value="1"/>
</dbReference>
<dbReference type="Proteomes" id="UP000782241">
    <property type="component" value="Unassembled WGS sequence"/>
</dbReference>
<keyword evidence="4" id="KW-1185">Reference proteome</keyword>
<organism evidence="3 4">
    <name type="scientific">Fusarium avenaceum</name>
    <dbReference type="NCBI Taxonomy" id="40199"/>
    <lineage>
        <taxon>Eukaryota</taxon>
        <taxon>Fungi</taxon>
        <taxon>Dikarya</taxon>
        <taxon>Ascomycota</taxon>
        <taxon>Pezizomycotina</taxon>
        <taxon>Sordariomycetes</taxon>
        <taxon>Hypocreomycetidae</taxon>
        <taxon>Hypocreales</taxon>
        <taxon>Nectriaceae</taxon>
        <taxon>Fusarium</taxon>
        <taxon>Fusarium tricinctum species complex</taxon>
    </lineage>
</organism>
<evidence type="ECO:0000313" key="3">
    <source>
        <dbReference type="EMBL" id="KAG5660503.1"/>
    </source>
</evidence>
<dbReference type="EMBL" id="JAGPUO010000009">
    <property type="protein sequence ID" value="KAG5660503.1"/>
    <property type="molecule type" value="Genomic_DNA"/>
</dbReference>
<evidence type="ECO:0000259" key="2">
    <source>
        <dbReference type="Pfam" id="PF21666"/>
    </source>
</evidence>
<proteinExistence type="predicted"/>
<feature type="domain" description="DUF4246" evidence="2">
    <location>
        <begin position="147"/>
        <end position="217"/>
    </location>
</feature>
<evidence type="ECO:0000259" key="1">
    <source>
        <dbReference type="Pfam" id="PF14033"/>
    </source>
</evidence>
<dbReference type="CDD" id="cd02440">
    <property type="entry name" value="AdoMet_MTases"/>
    <property type="match status" value="1"/>
</dbReference>
<dbReference type="PANTHER" id="PTHR33119:SF1">
    <property type="entry name" value="FE2OG DIOXYGENASE DOMAIN-CONTAINING PROTEIN"/>
    <property type="match status" value="1"/>
</dbReference>
<protein>
    <recommendedName>
        <fullName evidence="5">Methyltransferase domain-containing protein</fullName>
    </recommendedName>
</protein>
<dbReference type="InterPro" id="IPR029063">
    <property type="entry name" value="SAM-dependent_MTases_sf"/>
</dbReference>
<gene>
    <name evidence="3" type="ORF">KAF25_003109</name>
</gene>
<reference evidence="3" key="1">
    <citation type="submission" date="2021-04" db="EMBL/GenBank/DDBJ databases">
        <title>Draft genome of Fusarium avenaceum strain F156N33, isolated from an atmospheric sample in Virginia.</title>
        <authorList>
            <person name="Yang S."/>
            <person name="Vinatzer B.A."/>
            <person name="Coleman J."/>
        </authorList>
    </citation>
    <scope>NUCLEOTIDE SEQUENCE</scope>
    <source>
        <strain evidence="3">F156N33</strain>
    </source>
</reference>
<evidence type="ECO:0000313" key="4">
    <source>
        <dbReference type="Proteomes" id="UP000782241"/>
    </source>
</evidence>
<dbReference type="PANTHER" id="PTHR33119">
    <property type="entry name" value="IFI3P"/>
    <property type="match status" value="1"/>
</dbReference>
<feature type="domain" description="DUF4246" evidence="1">
    <location>
        <begin position="235"/>
        <end position="721"/>
    </location>
</feature>
<dbReference type="Pfam" id="PF13489">
    <property type="entry name" value="Methyltransf_23"/>
    <property type="match status" value="1"/>
</dbReference>
<dbReference type="Pfam" id="PF21666">
    <property type="entry name" value="DUF4246_N"/>
    <property type="match status" value="1"/>
</dbReference>
<sequence>MLGSYRTFYANYTLVELMATTYKYRQRNIVKVNVHQLFSTYLLKRLTMDSIPDFELLSLDPDEEEELSKSQAVSKLTQAQLDAFNEWVGPNNPSGLQAKHWITGANDLDLHMFSASEIRLLTKRAKCIYDNQTHHENKQHKYVVRKPGLGLQLGHMPREGSRFPLLFMEHNYENGWRAATLLIRESCMLKLVDTLSDKPYWWLKVRDPDITNKWKQEALAMDWKLYREYADFTPAMADACISELRKKADLYEKTGLMPVYDFTTCVIKSDSILTPELAQDLQEAIIPLENVPPESKDWHPYSKNQVLDLVHPSLWPLMYGHSRVLRDRIINLDNALDSCGTGDILRAPGSGETVHVTGRGGFCETSTVVLSNKFQWLPCDVDLDSSTGDVKIASYINNLHPREHAHLYPIIEQFIKKSLPAWDTIYNWEKDFSVQRLSTNEAEYEECPCPELCDINDDHGCTPWRRPIGEDEEPRYDVDYWDAVLEEEEGEDSDNDDGEVQDQIADEKVEDYKTNAKRRELDEAWFASTHSVKLPDADPSAENHVRIEASDIKSAGFFDGKKQIQVIVKLANIHLTPKQPMYNGGSWHTEGLLNEHIVSTALYYYDSENITDCTLDFRTCADKEDLAAELSYEQNRHEPIERTFAIDLQGSIFQDIGSVHTKPNRALFFPNVLQHHVSRFQLQDPSKPGHRKILALFLVDPAIPVISTSNVPPQQKHWWTEQSGLDSGRGILPPEIVEQVTDSMEWPMDLDEAKEMRLELMKERTSFKDAEESTRVPPGMFQWPRIIELCNQISKELRLNIDWIGIKPPASRPTKMLDYACGNGVASRALAPFMSTVRGMDISSGMAEQYNAMALKAGYTPTKMQAVQGDLIDPELTPSVELDAAAFFNFDLVVMCMALHHVENYENMILQLFKRLRPGGILLIVDWVAQSDHSSLQNGIRAMNISNGSLNRMGFAENDIKGAYEKAGLEDWSIQMKVQILLTAALSATALADQWPGAEKECGRLGAMTWDPNDLPEGVDPSQIRKCADHPMGAGNYWGWGEYMPDWIPRNPLADLEWTWPRGPNYYLRGQGA</sequence>
<dbReference type="SUPFAM" id="SSF53335">
    <property type="entry name" value="S-adenosyl-L-methionine-dependent methyltransferases"/>
    <property type="match status" value="1"/>
</dbReference>
<name>A0A9P7H298_9HYPO</name>
<dbReference type="Pfam" id="PF14033">
    <property type="entry name" value="DUF4246"/>
    <property type="match status" value="1"/>
</dbReference>
<dbReference type="InterPro" id="IPR049207">
    <property type="entry name" value="DUF4246_N"/>
</dbReference>
<dbReference type="InterPro" id="IPR025340">
    <property type="entry name" value="DUF4246"/>
</dbReference>
<dbReference type="InterPro" id="IPR049192">
    <property type="entry name" value="DUF4246_C"/>
</dbReference>